<evidence type="ECO:0000256" key="4">
    <source>
        <dbReference type="ARBA" id="ARBA00022832"/>
    </source>
</evidence>
<dbReference type="PANTHER" id="PTHR31727:SF6">
    <property type="entry name" value="OLEOYL-ACYL CARRIER PROTEIN THIOESTERASE 1, CHLOROPLASTIC"/>
    <property type="match status" value="1"/>
</dbReference>
<evidence type="ECO:0000256" key="1">
    <source>
        <dbReference type="ARBA" id="ARBA00006500"/>
    </source>
</evidence>
<evidence type="ECO:0000259" key="9">
    <source>
        <dbReference type="Pfam" id="PF20791"/>
    </source>
</evidence>
<keyword evidence="2" id="KW-0444">Lipid biosynthesis</keyword>
<dbReference type="Gene3D" id="3.10.129.10">
    <property type="entry name" value="Hotdog Thioesterase"/>
    <property type="match status" value="1"/>
</dbReference>
<dbReference type="InterPro" id="IPR045023">
    <property type="entry name" value="FATA/B"/>
</dbReference>
<dbReference type="PANTHER" id="PTHR31727">
    <property type="entry name" value="OLEOYL-ACYL CARRIER PROTEIN THIOESTERASE 1, CHLOROPLASTIC"/>
    <property type="match status" value="1"/>
</dbReference>
<gene>
    <name evidence="10" type="ORF">N2K84_18375</name>
</gene>
<comment type="caution">
    <text evidence="10">The sequence shown here is derived from an EMBL/GenBank/DDBJ whole genome shotgun (WGS) entry which is preliminary data.</text>
</comment>
<evidence type="ECO:0000256" key="5">
    <source>
        <dbReference type="ARBA" id="ARBA00022946"/>
    </source>
</evidence>
<keyword evidence="6" id="KW-0443">Lipid metabolism</keyword>
<dbReference type="EMBL" id="JAPAAF010000047">
    <property type="protein sequence ID" value="MCW0484706.1"/>
    <property type="molecule type" value="Genomic_DNA"/>
</dbReference>
<evidence type="ECO:0000313" key="10">
    <source>
        <dbReference type="EMBL" id="MCW0484706.1"/>
    </source>
</evidence>
<proteinExistence type="inferred from homology"/>
<keyword evidence="3" id="KW-0378">Hydrolase</keyword>
<organism evidence="10 11">
    <name type="scientific">Gaoshiqia sediminis</name>
    <dbReference type="NCBI Taxonomy" id="2986998"/>
    <lineage>
        <taxon>Bacteria</taxon>
        <taxon>Pseudomonadati</taxon>
        <taxon>Bacteroidota</taxon>
        <taxon>Bacteroidia</taxon>
        <taxon>Marinilabiliales</taxon>
        <taxon>Prolixibacteraceae</taxon>
        <taxon>Gaoshiqia</taxon>
    </lineage>
</organism>
<dbReference type="Pfam" id="PF01643">
    <property type="entry name" value="Acyl-ACP_TE"/>
    <property type="match status" value="1"/>
</dbReference>
<protein>
    <submittedName>
        <fullName evidence="10">Thioesterase</fullName>
    </submittedName>
</protein>
<dbReference type="InterPro" id="IPR002864">
    <property type="entry name" value="Acyl-ACP_thioesterase_NHD"/>
</dbReference>
<dbReference type="Proteomes" id="UP001163821">
    <property type="component" value="Unassembled WGS sequence"/>
</dbReference>
<dbReference type="InterPro" id="IPR049427">
    <property type="entry name" value="Acyl-ACP_TE_C"/>
</dbReference>
<keyword evidence="11" id="KW-1185">Reference proteome</keyword>
<sequence>MEKFTTQIAVQSYQTNHYGKASVCSLFQFMLEAAWAHAQVMDWGYDHLQSQNMLWVLSRMYVEVEHYPAWQETITLNTWSAGTDGVYAYREFVLENEKHEVLLRANTAWLILDAESRKIVLLKEHQDTFPRYSGKGVCREPKRIRPKKSTSQLQYVPVLFSDLDVNKHFNSVKALERVLDHYGIDFLNEHEPASVEINYLKEGLAGDQLAVTTEHLTDHKYQSNLVRESDQAELSTMVIRWRSRMV</sequence>
<evidence type="ECO:0000256" key="3">
    <source>
        <dbReference type="ARBA" id="ARBA00022801"/>
    </source>
</evidence>
<name>A0AA41YAI1_9BACT</name>
<dbReference type="CDD" id="cd00586">
    <property type="entry name" value="4HBT"/>
    <property type="match status" value="1"/>
</dbReference>
<reference evidence="10" key="1">
    <citation type="submission" date="2022-10" db="EMBL/GenBank/DDBJ databases">
        <title>Gaoshiqiia sediminis gen. nov., sp. nov., isolated from coastal sediment.</title>
        <authorList>
            <person name="Yu W.X."/>
            <person name="Mu D.S."/>
            <person name="Du J.Z."/>
            <person name="Liang Y.Q."/>
        </authorList>
    </citation>
    <scope>NUCLEOTIDE SEQUENCE</scope>
    <source>
        <strain evidence="10">A06</strain>
    </source>
</reference>
<dbReference type="RefSeq" id="WP_282593297.1">
    <property type="nucleotide sequence ID" value="NZ_JAPAAF010000047.1"/>
</dbReference>
<dbReference type="SUPFAM" id="SSF54637">
    <property type="entry name" value="Thioesterase/thiol ester dehydrase-isomerase"/>
    <property type="match status" value="2"/>
</dbReference>
<keyword evidence="7" id="KW-0275">Fatty acid biosynthesis</keyword>
<comment type="similarity">
    <text evidence="1">Belongs to the acyl-ACP thioesterase family.</text>
</comment>
<evidence type="ECO:0000256" key="7">
    <source>
        <dbReference type="ARBA" id="ARBA00023160"/>
    </source>
</evidence>
<dbReference type="Pfam" id="PF20791">
    <property type="entry name" value="Acyl-ACP_TE_C"/>
    <property type="match status" value="1"/>
</dbReference>
<dbReference type="AlphaFoldDB" id="A0AA41YAI1"/>
<keyword evidence="5" id="KW-0809">Transit peptide</keyword>
<evidence type="ECO:0000256" key="6">
    <source>
        <dbReference type="ARBA" id="ARBA00023098"/>
    </source>
</evidence>
<evidence type="ECO:0000313" key="11">
    <source>
        <dbReference type="Proteomes" id="UP001163821"/>
    </source>
</evidence>
<feature type="domain" description="Acyl-ACP thioesterase N-terminal hotdog" evidence="8">
    <location>
        <begin position="3"/>
        <end position="122"/>
    </location>
</feature>
<dbReference type="GO" id="GO:0016297">
    <property type="term" value="F:fatty acyl-[ACP] hydrolase activity"/>
    <property type="evidence" value="ECO:0007669"/>
    <property type="project" value="InterPro"/>
</dbReference>
<dbReference type="InterPro" id="IPR029069">
    <property type="entry name" value="HotDog_dom_sf"/>
</dbReference>
<evidence type="ECO:0000256" key="2">
    <source>
        <dbReference type="ARBA" id="ARBA00022516"/>
    </source>
</evidence>
<accession>A0AA41YAI1</accession>
<keyword evidence="4" id="KW-0276">Fatty acid metabolism</keyword>
<dbReference type="GO" id="GO:0000036">
    <property type="term" value="F:acyl carrier activity"/>
    <property type="evidence" value="ECO:0007669"/>
    <property type="project" value="TreeGrafter"/>
</dbReference>
<feature type="domain" description="Acyl-ACP thioesterase-like C-terminal" evidence="9">
    <location>
        <begin position="150"/>
        <end position="242"/>
    </location>
</feature>
<evidence type="ECO:0000259" key="8">
    <source>
        <dbReference type="Pfam" id="PF01643"/>
    </source>
</evidence>